<reference evidence="2 3" key="1">
    <citation type="submission" date="2006-10" db="EMBL/GenBank/DDBJ databases">
        <title>Complete sequence of Methanosaeta thermophila PT.</title>
        <authorList>
            <consortium name="US DOE Joint Genome Institute"/>
            <person name="Copeland A."/>
            <person name="Lucas S."/>
            <person name="Lapidus A."/>
            <person name="Barry K."/>
            <person name="Detter J.C."/>
            <person name="Glavina del Rio T."/>
            <person name="Hammon N."/>
            <person name="Israni S."/>
            <person name="Pitluck S."/>
            <person name="Chain P."/>
            <person name="Malfatti S."/>
            <person name="Shin M."/>
            <person name="Vergez L."/>
            <person name="Schmutz J."/>
            <person name="Larimer F."/>
            <person name="Land M."/>
            <person name="Hauser L."/>
            <person name="Kyrpides N."/>
            <person name="Kim E."/>
            <person name="Smith K.S."/>
            <person name="Ingram-Smith C."/>
            <person name="Richardson P."/>
        </authorList>
    </citation>
    <scope>NUCLEOTIDE SEQUENCE [LARGE SCALE GENOMIC DNA]</scope>
    <source>
        <strain evidence="3">DSM 6194 / JCM 14653 / NBRC 101360 / PT</strain>
    </source>
</reference>
<dbReference type="Pfam" id="PF14104">
    <property type="entry name" value="DUF4277"/>
    <property type="match status" value="1"/>
</dbReference>
<organism evidence="2 3">
    <name type="scientific">Methanothrix thermoacetophila (strain DSM 6194 / JCM 14653 / NBRC 101360 / PT)</name>
    <name type="common">Methanosaeta thermophila</name>
    <dbReference type="NCBI Taxonomy" id="349307"/>
    <lineage>
        <taxon>Archaea</taxon>
        <taxon>Methanobacteriati</taxon>
        <taxon>Methanobacteriota</taxon>
        <taxon>Stenosarchaea group</taxon>
        <taxon>Methanomicrobia</taxon>
        <taxon>Methanotrichales</taxon>
        <taxon>Methanotrichaceae</taxon>
        <taxon>Methanothrix</taxon>
    </lineage>
</organism>
<dbReference type="KEGG" id="mtp:Mthe_1590"/>
<evidence type="ECO:0000313" key="3">
    <source>
        <dbReference type="Proteomes" id="UP000000674"/>
    </source>
</evidence>
<evidence type="ECO:0000259" key="1">
    <source>
        <dbReference type="Pfam" id="PF14104"/>
    </source>
</evidence>
<evidence type="ECO:0000313" key="2">
    <source>
        <dbReference type="EMBL" id="ABK15360.1"/>
    </source>
</evidence>
<keyword evidence="3" id="KW-1185">Reference proteome</keyword>
<dbReference type="InterPro" id="IPR025457">
    <property type="entry name" value="DUF4277"/>
</dbReference>
<dbReference type="AlphaFoldDB" id="A0B9I6"/>
<gene>
    <name evidence="2" type="ordered locus">Mthe_1590</name>
</gene>
<dbReference type="Proteomes" id="UP000000674">
    <property type="component" value="Chromosome"/>
</dbReference>
<dbReference type="HOGENOM" id="CLU_3057191_0_0_2"/>
<feature type="domain" description="DUF4277" evidence="1">
    <location>
        <begin position="5"/>
        <end position="51"/>
    </location>
</feature>
<dbReference type="EMBL" id="CP000477">
    <property type="protein sequence ID" value="ABK15360.1"/>
    <property type="molecule type" value="Genomic_DNA"/>
</dbReference>
<protein>
    <submittedName>
        <fullName evidence="2">Transposase</fullName>
    </submittedName>
</protein>
<proteinExistence type="predicted"/>
<accession>A0B9I6</accession>
<dbReference type="OrthoDB" id="112316at2157"/>
<sequence>METGTRSLDHLGIVTPVFDQLGIADVIDSRMPKLRQHKLDHSMVVKAIVSTVL</sequence>
<name>A0B9I6_METTP</name>